<protein>
    <recommendedName>
        <fullName evidence="7">Major facilitator superfamily (MFS) profile domain-containing protein</fullName>
    </recommendedName>
</protein>
<dbReference type="PROSITE" id="PS50850">
    <property type="entry name" value="MFS"/>
    <property type="match status" value="1"/>
</dbReference>
<feature type="transmembrane region" description="Helical" evidence="6">
    <location>
        <begin position="426"/>
        <end position="446"/>
    </location>
</feature>
<feature type="transmembrane region" description="Helical" evidence="6">
    <location>
        <begin position="351"/>
        <end position="375"/>
    </location>
</feature>
<evidence type="ECO:0000256" key="3">
    <source>
        <dbReference type="ARBA" id="ARBA00022989"/>
    </source>
</evidence>
<evidence type="ECO:0000313" key="8">
    <source>
        <dbReference type="EMBL" id="CAF9918221.1"/>
    </source>
</evidence>
<keyword evidence="3 6" id="KW-1133">Transmembrane helix</keyword>
<gene>
    <name evidence="8" type="ORF">GOMPHAMPRED_001454</name>
</gene>
<organism evidence="8 9">
    <name type="scientific">Gomphillus americanus</name>
    <dbReference type="NCBI Taxonomy" id="1940652"/>
    <lineage>
        <taxon>Eukaryota</taxon>
        <taxon>Fungi</taxon>
        <taxon>Dikarya</taxon>
        <taxon>Ascomycota</taxon>
        <taxon>Pezizomycotina</taxon>
        <taxon>Lecanoromycetes</taxon>
        <taxon>OSLEUM clade</taxon>
        <taxon>Ostropomycetidae</taxon>
        <taxon>Ostropales</taxon>
        <taxon>Graphidaceae</taxon>
        <taxon>Gomphilloideae</taxon>
        <taxon>Gomphillus</taxon>
    </lineage>
</organism>
<feature type="domain" description="Major facilitator superfamily (MFS) profile" evidence="7">
    <location>
        <begin position="50"/>
        <end position="450"/>
    </location>
</feature>
<feature type="transmembrane region" description="Helical" evidence="6">
    <location>
        <begin position="140"/>
        <end position="160"/>
    </location>
</feature>
<name>A0A8H3F2S5_9LECA</name>
<dbReference type="PANTHER" id="PTHR10924:SF6">
    <property type="entry name" value="SOLUTE CARRIER FAMILY 49 MEMBER A3"/>
    <property type="match status" value="1"/>
</dbReference>
<dbReference type="InterPro" id="IPR049680">
    <property type="entry name" value="FLVCR1-2_SLC49-like"/>
</dbReference>
<comment type="subcellular location">
    <subcellularLocation>
        <location evidence="1">Membrane</location>
        <topology evidence="1">Multi-pass membrane protein</topology>
    </subcellularLocation>
</comment>
<dbReference type="GO" id="GO:0022857">
    <property type="term" value="F:transmembrane transporter activity"/>
    <property type="evidence" value="ECO:0007669"/>
    <property type="project" value="InterPro"/>
</dbReference>
<evidence type="ECO:0000256" key="1">
    <source>
        <dbReference type="ARBA" id="ARBA00004141"/>
    </source>
</evidence>
<dbReference type="InterPro" id="IPR011701">
    <property type="entry name" value="MFS"/>
</dbReference>
<evidence type="ECO:0000259" key="7">
    <source>
        <dbReference type="PROSITE" id="PS50850"/>
    </source>
</evidence>
<feature type="transmembrane region" description="Helical" evidence="6">
    <location>
        <begin position="387"/>
        <end position="406"/>
    </location>
</feature>
<dbReference type="InterPro" id="IPR036259">
    <property type="entry name" value="MFS_trans_sf"/>
</dbReference>
<keyword evidence="4 6" id="KW-0472">Membrane</keyword>
<feature type="transmembrane region" description="Helical" evidence="6">
    <location>
        <begin position="115"/>
        <end position="134"/>
    </location>
</feature>
<evidence type="ECO:0000256" key="2">
    <source>
        <dbReference type="ARBA" id="ARBA00022692"/>
    </source>
</evidence>
<feature type="transmembrane region" description="Helical" evidence="6">
    <location>
        <begin position="213"/>
        <end position="233"/>
    </location>
</feature>
<dbReference type="InterPro" id="IPR020846">
    <property type="entry name" value="MFS_dom"/>
</dbReference>
<feature type="transmembrane region" description="Helical" evidence="6">
    <location>
        <begin position="181"/>
        <end position="201"/>
    </location>
</feature>
<feature type="transmembrane region" description="Helical" evidence="6">
    <location>
        <begin position="296"/>
        <end position="317"/>
    </location>
</feature>
<reference evidence="8" key="1">
    <citation type="submission" date="2021-03" db="EMBL/GenBank/DDBJ databases">
        <authorList>
            <person name="Tagirdzhanova G."/>
        </authorList>
    </citation>
    <scope>NUCLEOTIDE SEQUENCE</scope>
</reference>
<evidence type="ECO:0000256" key="4">
    <source>
        <dbReference type="ARBA" id="ARBA00023136"/>
    </source>
</evidence>
<dbReference type="SUPFAM" id="SSF103473">
    <property type="entry name" value="MFS general substrate transporter"/>
    <property type="match status" value="1"/>
</dbReference>
<feature type="transmembrane region" description="Helical" evidence="6">
    <location>
        <begin position="48"/>
        <end position="66"/>
    </location>
</feature>
<keyword evidence="9" id="KW-1185">Reference proteome</keyword>
<dbReference type="EMBL" id="CAJPDQ010000013">
    <property type="protein sequence ID" value="CAF9918221.1"/>
    <property type="molecule type" value="Genomic_DNA"/>
</dbReference>
<comment type="caution">
    <text evidence="8">The sequence shown here is derived from an EMBL/GenBank/DDBJ whole genome shotgun (WGS) entry which is preliminary data.</text>
</comment>
<feature type="transmembrane region" description="Helical" evidence="6">
    <location>
        <begin position="254"/>
        <end position="276"/>
    </location>
</feature>
<proteinExistence type="predicted"/>
<dbReference type="Gene3D" id="1.20.1250.20">
    <property type="entry name" value="MFS general substrate transporter like domains"/>
    <property type="match status" value="2"/>
</dbReference>
<dbReference type="Pfam" id="PF07690">
    <property type="entry name" value="MFS_1"/>
    <property type="match status" value="1"/>
</dbReference>
<dbReference type="PANTHER" id="PTHR10924">
    <property type="entry name" value="MAJOR FACILITATOR SUPERFAMILY PROTEIN-RELATED"/>
    <property type="match status" value="1"/>
</dbReference>
<dbReference type="GO" id="GO:0016020">
    <property type="term" value="C:membrane"/>
    <property type="evidence" value="ECO:0007669"/>
    <property type="project" value="UniProtKB-SubCell"/>
</dbReference>
<feature type="transmembrane region" description="Helical" evidence="6">
    <location>
        <begin position="86"/>
        <end position="108"/>
    </location>
</feature>
<accession>A0A8H3F2S5</accession>
<evidence type="ECO:0000256" key="5">
    <source>
        <dbReference type="SAM" id="MobiDB-lite"/>
    </source>
</evidence>
<feature type="region of interest" description="Disordered" evidence="5">
    <location>
        <begin position="1"/>
        <end position="22"/>
    </location>
</feature>
<evidence type="ECO:0000256" key="6">
    <source>
        <dbReference type="SAM" id="Phobius"/>
    </source>
</evidence>
<dbReference type="OrthoDB" id="422206at2759"/>
<feature type="transmembrane region" description="Helical" evidence="6">
    <location>
        <begin position="324"/>
        <end position="345"/>
    </location>
</feature>
<evidence type="ECO:0000313" key="9">
    <source>
        <dbReference type="Proteomes" id="UP000664169"/>
    </source>
</evidence>
<dbReference type="AlphaFoldDB" id="A0A8H3F2S5"/>
<keyword evidence="2 6" id="KW-0812">Transmembrane</keyword>
<sequence>MSLDQPVSRSGDGRDLKTTDTQTEVLLTPGDSTAATTTNIYKSYKRRFFGLAELILLNLVVSWGWLTYAPVANTAAAYFNTSASAVNWLVVGFYFAFVIISPLVQWMLNRHGPKASITAAAALILVGNWIRYGATRASPPSYAGVFVGQVIIGFSQPFVLAAPTKYSELWYSPKGRVTATAIATLANPFGGAVGSLVDPFLAINPPDIGPMTLYIAIITTVIAVPAFFIPAYPPTPVAPSSVIKRPAVARQINLLLTNPTFWLIYIPFVVYVGFFNSFSTLLTQFLTPYGLSEQDAGIAGAVLIVVGLVAAAITSPLIDKYKRYVLLIKLLVPLLGIGYLIFIWAPSTGGIAYPYVACALLGATSLSLVPIALEWLCEVTYPVEPELSSVLCWAGGQLMGAIFIIISEALEAGSDGSPPYNMQRSLIFQAVIAVAVVPCALLLGVFGTTKEARSEAEELSRQTTSASGTA</sequence>
<dbReference type="Proteomes" id="UP000664169">
    <property type="component" value="Unassembled WGS sequence"/>
</dbReference>